<dbReference type="VEuPathDB" id="TriTrypDB:LDHU3_21.1710"/>
<keyword evidence="6 9" id="KW-0347">Helicase</keyword>
<dbReference type="GO" id="GO:0006310">
    <property type="term" value="P:DNA recombination"/>
    <property type="evidence" value="ECO:0007669"/>
    <property type="project" value="UniProtKB-KW"/>
</dbReference>
<dbReference type="Proteomes" id="UP000318447">
    <property type="component" value="Unassembled WGS sequence"/>
</dbReference>
<dbReference type="InterPro" id="IPR023674">
    <property type="entry name" value="Ribosomal_uL1-like"/>
</dbReference>
<sequence length="999" mass="108222">MAAVAMRAPKPKMTMSAVQGRISVFAEDGERIGQWGGTECFLSRQSGLGPCLVVRSSRHKKHEGTFFQLVRLQRVVSTGVAQGRLTVMVPHEKRQCSVFIDTTEDLDELRMMAGVLQDKARWKDMERNVASRSRKDLQRGGKGGGGDRGSRGLRDPGLAQLSGSCVDNDDDYDTSGEETSKSHHDNGTAAVSAAQEDPFAAHSMVESPTPMTSSQSSVPQRSTMVAGGSSSRSSGPTTSLTAAQQQRLNWTSEQQRAVQLVRAGHNVFVSGAAGTGKTEWLLHVLQHVLPRTRQHRGAKGKADLGAEDEEQEHAVETGRVAVTAATGIAARLIGGKTVHAFSGIGRGEGDPDAILQRVQSKPDVVRAWQRCEVLVIDEISMLSSHTFALLDRVARVLRAPLAPPASSSQRRQRTSNAALPFGGIQLLVVGDFLQLPPVSRGAGEEVQPAFMAAVWRACAFQQLVFTKDYRHAEDPRFAECCAAVRRGECTLLVRQVLEACLGRKLEERFGVEATTLLARRNDVDRYNAQRLQQLESMQFQRYASEDYAAVPGTDIDAEVSLPSVLTLKVGAQVVLLASLPNEPSLANGDLGLVGGFVAQAHGPALPLVRFSTGVEAVVPAITMEVHGRDGRLSLSRRQVPLQLAWALTVHRVQGMTLPMVRLALDKSFFEVGQAYVALSRVRKAEDLSLTALDLDVVAACVSAEARDFYGLGTVTSAPSSQPVTTRTGSSPPLESALSRERDTACAKGSLLTDGVFGSGVPFSLADIEVMPQDKRLIVTKAVLYKLQRICAKDGNGGSSSSGGADEEGIYLEFILPPVITAQCPRLVCEHRFHLPHRVYAANGRTTCLIVPKVISHDCGKINKRHGYYDAVVTAEAICKRGDAEATKRALRVAATFSHFVVDARIQSKLPHAITDARETLGFRLSQGTTAGLVELHKQGQLLFRVGHGVMTAGAVCENAKTFVVSLKKEFPTVWRYIQEFSLVSNRTERIRFMEVHIAK</sequence>
<dbReference type="GO" id="GO:0016887">
    <property type="term" value="F:ATP hydrolysis activity"/>
    <property type="evidence" value="ECO:0007669"/>
    <property type="project" value="RHEA"/>
</dbReference>
<reference evidence="10" key="1">
    <citation type="submission" date="2019-02" db="EMBL/GenBank/DDBJ databases">
        <title>FDA dAtabase for Regulatory Grade micrObial Sequences (FDA-ARGOS): Supporting development and validation of Infectious Disease Dx tests.</title>
        <authorList>
            <person name="Duncan R."/>
            <person name="Fisher C."/>
            <person name="Tallon L."/>
            <person name="Sadzewicz L."/>
            <person name="Sengamalay N."/>
            <person name="Ott S."/>
            <person name="Godinez A."/>
            <person name="Nagaraj S."/>
            <person name="Vavikolanu K."/>
            <person name="Nadendla S."/>
            <person name="Aluvathingal J."/>
            <person name="Sichtig H."/>
        </authorList>
    </citation>
    <scope>NUCLEOTIDE SEQUENCE [LARGE SCALE GENOMIC DNA]</scope>
    <source>
        <strain evidence="10">FDAARGOS_361</strain>
    </source>
</reference>
<evidence type="ECO:0000313" key="9">
    <source>
        <dbReference type="EMBL" id="TPP49362.1"/>
    </source>
</evidence>
<dbReference type="GO" id="GO:0005524">
    <property type="term" value="F:ATP binding"/>
    <property type="evidence" value="ECO:0007669"/>
    <property type="project" value="UniProtKB-KW"/>
</dbReference>
<dbReference type="PANTHER" id="PTHR47642">
    <property type="entry name" value="ATP-DEPENDENT DNA HELICASE"/>
    <property type="match status" value="1"/>
</dbReference>
<feature type="region of interest" description="Disordered" evidence="7">
    <location>
        <begin position="204"/>
        <end position="248"/>
    </location>
</feature>
<comment type="subunit">
    <text evidence="3">Monomer.</text>
</comment>
<dbReference type="SUPFAM" id="SSF56808">
    <property type="entry name" value="Ribosomal protein L1"/>
    <property type="match status" value="1"/>
</dbReference>
<dbReference type="Pfam" id="PF05970">
    <property type="entry name" value="PIF1"/>
    <property type="match status" value="1"/>
</dbReference>
<keyword evidence="4 6" id="KW-0233">DNA recombination</keyword>
<dbReference type="VEuPathDB" id="TriTrypDB:LdCL_210019700"/>
<dbReference type="InterPro" id="IPR010285">
    <property type="entry name" value="DNA_helicase_pif1-like_DEAD"/>
</dbReference>
<dbReference type="GO" id="GO:0000723">
    <property type="term" value="P:telomere maintenance"/>
    <property type="evidence" value="ECO:0007669"/>
    <property type="project" value="InterPro"/>
</dbReference>
<evidence type="ECO:0000256" key="1">
    <source>
        <dbReference type="ARBA" id="ARBA00001946"/>
    </source>
</evidence>
<dbReference type="VEuPathDB" id="TriTrypDB:LdBPK_211420.1"/>
<feature type="region of interest" description="Disordered" evidence="7">
    <location>
        <begin position="293"/>
        <end position="312"/>
    </location>
</feature>
<evidence type="ECO:0000256" key="7">
    <source>
        <dbReference type="SAM" id="MobiDB-lite"/>
    </source>
</evidence>
<feature type="compositionally biased region" description="Polar residues" evidence="7">
    <location>
        <begin position="716"/>
        <end position="732"/>
    </location>
</feature>
<evidence type="ECO:0000259" key="8">
    <source>
        <dbReference type="Pfam" id="PF05970"/>
    </source>
</evidence>
<feature type="region of interest" description="Disordered" evidence="7">
    <location>
        <begin position="126"/>
        <end position="190"/>
    </location>
</feature>
<dbReference type="SUPFAM" id="SSF52540">
    <property type="entry name" value="P-loop containing nucleoside triphosphate hydrolases"/>
    <property type="match status" value="2"/>
</dbReference>
<name>A0A504XJV3_LEIDO</name>
<keyword evidence="6" id="KW-0067">ATP-binding</keyword>
<dbReference type="GO" id="GO:0043139">
    <property type="term" value="F:5'-3' DNA helicase activity"/>
    <property type="evidence" value="ECO:0007669"/>
    <property type="project" value="UniProtKB-EC"/>
</dbReference>
<comment type="caution">
    <text evidence="9">The sequence shown here is derived from an EMBL/GenBank/DDBJ whole genome shotgun (WGS) entry which is preliminary data.</text>
</comment>
<dbReference type="VEuPathDB" id="TriTrypDB:LdBPK_211430.1"/>
<evidence type="ECO:0000313" key="10">
    <source>
        <dbReference type="Proteomes" id="UP000318447"/>
    </source>
</evidence>
<dbReference type="FunFam" id="3.40.50.300:FF:003888">
    <property type="entry name" value="ATP-dependent DNA helicase"/>
    <property type="match status" value="1"/>
</dbReference>
<evidence type="ECO:0000256" key="2">
    <source>
        <dbReference type="ARBA" id="ARBA00009781"/>
    </source>
</evidence>
<dbReference type="Gene3D" id="3.40.50.300">
    <property type="entry name" value="P-loop containing nucleotide triphosphate hydrolases"/>
    <property type="match status" value="1"/>
</dbReference>
<dbReference type="GO" id="GO:0006281">
    <property type="term" value="P:DNA repair"/>
    <property type="evidence" value="ECO:0007669"/>
    <property type="project" value="UniProtKB-KW"/>
</dbReference>
<dbReference type="InterPro" id="IPR051055">
    <property type="entry name" value="PIF1_helicase"/>
</dbReference>
<evidence type="ECO:0000256" key="3">
    <source>
        <dbReference type="ARBA" id="ARBA00011245"/>
    </source>
</evidence>
<evidence type="ECO:0000256" key="4">
    <source>
        <dbReference type="ARBA" id="ARBA00023172"/>
    </source>
</evidence>
<dbReference type="PANTHER" id="PTHR47642:SF7">
    <property type="entry name" value="ATP-DEPENDENT DNA HELICASE PIF1"/>
    <property type="match status" value="1"/>
</dbReference>
<keyword evidence="6" id="KW-0547">Nucleotide-binding</keyword>
<feature type="compositionally biased region" description="Acidic residues" evidence="7">
    <location>
        <begin position="167"/>
        <end position="176"/>
    </location>
</feature>
<feature type="region of interest" description="Disordered" evidence="7">
    <location>
        <begin position="716"/>
        <end position="738"/>
    </location>
</feature>
<evidence type="ECO:0000256" key="6">
    <source>
        <dbReference type="RuleBase" id="RU363044"/>
    </source>
</evidence>
<comment type="catalytic activity">
    <reaction evidence="5 6">
        <text>ATP + H2O = ADP + phosphate + H(+)</text>
        <dbReference type="Rhea" id="RHEA:13065"/>
        <dbReference type="ChEBI" id="CHEBI:15377"/>
        <dbReference type="ChEBI" id="CHEBI:15378"/>
        <dbReference type="ChEBI" id="CHEBI:30616"/>
        <dbReference type="ChEBI" id="CHEBI:43474"/>
        <dbReference type="ChEBI" id="CHEBI:456216"/>
        <dbReference type="EC" id="5.6.2.3"/>
    </reaction>
</comment>
<keyword evidence="6" id="KW-0234">DNA repair</keyword>
<comment type="similarity">
    <text evidence="2">Belongs to the helicase family. PIF1 subfamily.</text>
</comment>
<feature type="compositionally biased region" description="Basic and acidic residues" evidence="7">
    <location>
        <begin position="126"/>
        <end position="139"/>
    </location>
</feature>
<evidence type="ECO:0000256" key="5">
    <source>
        <dbReference type="ARBA" id="ARBA00048954"/>
    </source>
</evidence>
<accession>A0A504XJV3</accession>
<dbReference type="CDD" id="cd18037">
    <property type="entry name" value="DEXSc_Pif1_like"/>
    <property type="match status" value="1"/>
</dbReference>
<dbReference type="VEuPathDB" id="TriTrypDB:LdCL_210019800"/>
<dbReference type="EMBL" id="RHLC01000021">
    <property type="protein sequence ID" value="TPP49362.1"/>
    <property type="molecule type" value="Genomic_DNA"/>
</dbReference>
<protein>
    <recommendedName>
        <fullName evidence="6">ATP-dependent DNA helicase</fullName>
        <ecNumber evidence="6">5.6.2.3</ecNumber>
    </recommendedName>
</protein>
<feature type="compositionally biased region" description="Low complexity" evidence="7">
    <location>
        <begin position="222"/>
        <end position="241"/>
    </location>
</feature>
<comment type="cofactor">
    <cofactor evidence="1 6">
        <name>Mg(2+)</name>
        <dbReference type="ChEBI" id="CHEBI:18420"/>
    </cofactor>
</comment>
<dbReference type="CDD" id="cd18809">
    <property type="entry name" value="SF1_C_RecD"/>
    <property type="match status" value="1"/>
</dbReference>
<proteinExistence type="inferred from homology"/>
<keyword evidence="6" id="KW-0378">Hydrolase</keyword>
<feature type="domain" description="DNA helicase Pif1-like DEAD-box helicase" evidence="8">
    <location>
        <begin position="319"/>
        <end position="474"/>
    </location>
</feature>
<dbReference type="AlphaFoldDB" id="A0A504XJV3"/>
<gene>
    <name evidence="9" type="ORF">CGC21_34350</name>
</gene>
<feature type="compositionally biased region" description="Polar residues" evidence="7">
    <location>
        <begin position="209"/>
        <end position="221"/>
    </location>
</feature>
<keyword evidence="6" id="KW-0227">DNA damage</keyword>
<dbReference type="EC" id="5.6.2.3" evidence="6"/>
<dbReference type="VEuPathDB" id="TriTrypDB:LDHU3_21.1700"/>
<dbReference type="InterPro" id="IPR027417">
    <property type="entry name" value="P-loop_NTPase"/>
</dbReference>
<organism evidence="9 10">
    <name type="scientific">Leishmania donovani</name>
    <dbReference type="NCBI Taxonomy" id="5661"/>
    <lineage>
        <taxon>Eukaryota</taxon>
        <taxon>Discoba</taxon>
        <taxon>Euglenozoa</taxon>
        <taxon>Kinetoplastea</taxon>
        <taxon>Metakinetoplastina</taxon>
        <taxon>Trypanosomatida</taxon>
        <taxon>Trypanosomatidae</taxon>
        <taxon>Leishmaniinae</taxon>
        <taxon>Leishmania</taxon>
    </lineage>
</organism>